<protein>
    <submittedName>
        <fullName evidence="1">Uncharacterized protein</fullName>
    </submittedName>
</protein>
<evidence type="ECO:0000313" key="2">
    <source>
        <dbReference type="Proteomes" id="UP000012062"/>
    </source>
</evidence>
<proteinExistence type="predicted"/>
<reference evidence="1 2" key="1">
    <citation type="submission" date="2013-02" db="EMBL/GenBank/DDBJ databases">
        <authorList>
            <person name="Genoscope - CEA"/>
        </authorList>
    </citation>
    <scope>NUCLEOTIDE SEQUENCE [LARGE SCALE GENOMIC DNA]</scope>
    <source>
        <strain evidence="1 2">STM 2683</strain>
    </source>
</reference>
<accession>M5EZ71</accession>
<name>M5EZ71_9HYPH</name>
<dbReference type="AlphaFoldDB" id="M5EZ71"/>
<organism evidence="1 2">
    <name type="scientific">Mesorhizobium metallidurans STM 2683</name>
    <dbReference type="NCBI Taxonomy" id="1297569"/>
    <lineage>
        <taxon>Bacteria</taxon>
        <taxon>Pseudomonadati</taxon>
        <taxon>Pseudomonadota</taxon>
        <taxon>Alphaproteobacteria</taxon>
        <taxon>Hyphomicrobiales</taxon>
        <taxon>Phyllobacteriaceae</taxon>
        <taxon>Mesorhizobium</taxon>
    </lineage>
</organism>
<dbReference type="Proteomes" id="UP000012062">
    <property type="component" value="Unassembled WGS sequence"/>
</dbReference>
<sequence>MVRGTVGNMEAAMVKVADMDRFWGGYSTDEVRSRIRDRPWQRSADGMTTGD</sequence>
<keyword evidence="2" id="KW-1185">Reference proteome</keyword>
<comment type="caution">
    <text evidence="1">The sequence shown here is derived from an EMBL/GenBank/DDBJ whole genome shotgun (WGS) entry which is preliminary data.</text>
</comment>
<gene>
    <name evidence="1" type="ORF">MESS2_p180002</name>
</gene>
<dbReference type="EMBL" id="CAUM01000181">
    <property type="protein sequence ID" value="CCV09487.1"/>
    <property type="molecule type" value="Genomic_DNA"/>
</dbReference>
<evidence type="ECO:0000313" key="1">
    <source>
        <dbReference type="EMBL" id="CCV09487.1"/>
    </source>
</evidence>